<proteinExistence type="predicted"/>
<evidence type="ECO:0000313" key="1">
    <source>
        <dbReference type="EMBL" id="KAF0030237.1"/>
    </source>
</evidence>
<dbReference type="AlphaFoldDB" id="A0A6A4SAL2"/>
<organism evidence="1 2">
    <name type="scientific">Scophthalmus maximus</name>
    <name type="common">Turbot</name>
    <name type="synonym">Psetta maxima</name>
    <dbReference type="NCBI Taxonomy" id="52904"/>
    <lineage>
        <taxon>Eukaryota</taxon>
        <taxon>Metazoa</taxon>
        <taxon>Chordata</taxon>
        <taxon>Craniata</taxon>
        <taxon>Vertebrata</taxon>
        <taxon>Euteleostomi</taxon>
        <taxon>Actinopterygii</taxon>
        <taxon>Neopterygii</taxon>
        <taxon>Teleostei</taxon>
        <taxon>Neoteleostei</taxon>
        <taxon>Acanthomorphata</taxon>
        <taxon>Carangaria</taxon>
        <taxon>Pleuronectiformes</taxon>
        <taxon>Pleuronectoidei</taxon>
        <taxon>Scophthalmidae</taxon>
        <taxon>Scophthalmus</taxon>
    </lineage>
</organism>
<comment type="caution">
    <text evidence="1">The sequence shown here is derived from an EMBL/GenBank/DDBJ whole genome shotgun (WGS) entry which is preliminary data.</text>
</comment>
<gene>
    <name evidence="1" type="ORF">F2P81_016968</name>
</gene>
<protein>
    <submittedName>
        <fullName evidence="1">Uncharacterized protein</fullName>
    </submittedName>
</protein>
<reference evidence="1 2" key="1">
    <citation type="submission" date="2019-06" db="EMBL/GenBank/DDBJ databases">
        <title>Draft genomes of female and male turbot (Scophthalmus maximus).</title>
        <authorList>
            <person name="Xu H."/>
            <person name="Xu X.-W."/>
            <person name="Shao C."/>
            <person name="Chen S."/>
        </authorList>
    </citation>
    <scope>NUCLEOTIDE SEQUENCE [LARGE SCALE GENOMIC DNA]</scope>
    <source>
        <strain evidence="1">Ysfricsl-2016a</strain>
        <tissue evidence="1">Blood</tissue>
    </source>
</reference>
<accession>A0A6A4SAL2</accession>
<dbReference type="Proteomes" id="UP000438429">
    <property type="component" value="Unassembled WGS sequence"/>
</dbReference>
<evidence type="ECO:0000313" key="2">
    <source>
        <dbReference type="Proteomes" id="UP000438429"/>
    </source>
</evidence>
<sequence length="193" mass="22292">MLNSQNEIHSARLAVRVNTRLNPWISQRPRSRPAHKQWRLHALANVTFLPPFRWFPTPLPAPIDLATSRTEDRGFIVTRTRPLLSERTRYAATVTNGSAPVPLVTRWLGTSNENRLRDLTPSLPHLRTKTLPFDTQISISDGTIRHKRRIRLKYCSLIKRHQFIIRRSTDVSVFHPVLFTFLRLGICNDSVCA</sequence>
<dbReference type="EMBL" id="VEVO01000015">
    <property type="protein sequence ID" value="KAF0030237.1"/>
    <property type="molecule type" value="Genomic_DNA"/>
</dbReference>
<name>A0A6A4SAL2_SCOMX</name>